<keyword evidence="10 13" id="KW-0411">Iron-sulfur</keyword>
<dbReference type="GO" id="GO:0051539">
    <property type="term" value="F:4 iron, 4 sulfur cluster binding"/>
    <property type="evidence" value="ECO:0007669"/>
    <property type="project" value="UniProtKB-UniRule"/>
</dbReference>
<keyword evidence="17" id="KW-1185">Reference proteome</keyword>
<dbReference type="SUPFAM" id="SSF143548">
    <property type="entry name" value="Serine metabolism enzymes domain"/>
    <property type="match status" value="1"/>
</dbReference>
<evidence type="ECO:0000256" key="11">
    <source>
        <dbReference type="ARBA" id="ARBA00023239"/>
    </source>
</evidence>
<evidence type="ECO:0000256" key="9">
    <source>
        <dbReference type="ARBA" id="ARBA00023004"/>
    </source>
</evidence>
<comment type="similarity">
    <text evidence="3 13">Belongs to the iron-sulfur dependent L-serine dehydratase family.</text>
</comment>
<dbReference type="GO" id="GO:0003941">
    <property type="term" value="F:L-serine ammonia-lyase activity"/>
    <property type="evidence" value="ECO:0007669"/>
    <property type="project" value="UniProtKB-UniRule"/>
</dbReference>
<proteinExistence type="inferred from homology"/>
<evidence type="ECO:0000256" key="6">
    <source>
        <dbReference type="ARBA" id="ARBA00022432"/>
    </source>
</evidence>
<gene>
    <name evidence="16" type="ORF">CYJ19_07885</name>
</gene>
<dbReference type="GO" id="GO:0046872">
    <property type="term" value="F:metal ion binding"/>
    <property type="evidence" value="ECO:0007669"/>
    <property type="project" value="UniProtKB-KW"/>
</dbReference>
<dbReference type="PANTHER" id="PTHR30182">
    <property type="entry name" value="L-SERINE DEHYDRATASE"/>
    <property type="match status" value="1"/>
</dbReference>
<dbReference type="InterPro" id="IPR005130">
    <property type="entry name" value="Ser_deHydtase-like_asu"/>
</dbReference>
<dbReference type="InterPro" id="IPR051318">
    <property type="entry name" value="Fe-S_L-Ser"/>
</dbReference>
<dbReference type="GeneID" id="35867497"/>
<comment type="pathway">
    <text evidence="2">Carbohydrate biosynthesis; gluconeogenesis.</text>
</comment>
<dbReference type="Pfam" id="PF03313">
    <property type="entry name" value="SDH_alpha"/>
    <property type="match status" value="1"/>
</dbReference>
<reference evidence="16 17" key="1">
    <citation type="submission" date="2017-12" db="EMBL/GenBank/DDBJ databases">
        <title>Phylogenetic diversity of female urinary microbiome.</title>
        <authorList>
            <person name="Thomas-White K."/>
            <person name="Wolfe A.J."/>
        </authorList>
    </citation>
    <scope>NUCLEOTIDE SEQUENCE [LARGE SCALE GENOMIC DNA]</scope>
    <source>
        <strain evidence="16 17">UMB0402</strain>
    </source>
</reference>
<comment type="catalytic activity">
    <reaction evidence="12 13">
        <text>L-serine = pyruvate + NH4(+)</text>
        <dbReference type="Rhea" id="RHEA:19169"/>
        <dbReference type="ChEBI" id="CHEBI:15361"/>
        <dbReference type="ChEBI" id="CHEBI:28938"/>
        <dbReference type="ChEBI" id="CHEBI:33384"/>
        <dbReference type="EC" id="4.3.1.17"/>
    </reaction>
</comment>
<dbReference type="InterPro" id="IPR005131">
    <property type="entry name" value="Ser_deHydtase_bsu"/>
</dbReference>
<dbReference type="InterPro" id="IPR004644">
    <property type="entry name" value="Fe-S_L-Ser_mono"/>
</dbReference>
<dbReference type="EC" id="4.3.1.17" evidence="4 13"/>
<keyword evidence="11 13" id="KW-0456">Lyase</keyword>
<dbReference type="NCBIfam" id="TIGR00720">
    <property type="entry name" value="sda_mono"/>
    <property type="match status" value="1"/>
</dbReference>
<dbReference type="RefSeq" id="WP_024331264.1">
    <property type="nucleotide sequence ID" value="NZ_JASOXK010000003.1"/>
</dbReference>
<keyword evidence="6 13" id="KW-0312">Gluconeogenesis</keyword>
<evidence type="ECO:0000313" key="16">
    <source>
        <dbReference type="EMBL" id="PKY72111.1"/>
    </source>
</evidence>
<feature type="domain" description="Serine dehydratase beta chain" evidence="15">
    <location>
        <begin position="4"/>
        <end position="157"/>
    </location>
</feature>
<evidence type="ECO:0000256" key="12">
    <source>
        <dbReference type="ARBA" id="ARBA00049406"/>
    </source>
</evidence>
<evidence type="ECO:0000313" key="17">
    <source>
        <dbReference type="Proteomes" id="UP000235122"/>
    </source>
</evidence>
<evidence type="ECO:0000259" key="15">
    <source>
        <dbReference type="Pfam" id="PF03315"/>
    </source>
</evidence>
<dbReference type="PANTHER" id="PTHR30182:SF1">
    <property type="entry name" value="L-SERINE DEHYDRATASE 1"/>
    <property type="match status" value="1"/>
</dbReference>
<name>A0A2I1ILV0_9ACTO</name>
<evidence type="ECO:0000256" key="13">
    <source>
        <dbReference type="RuleBase" id="RU366059"/>
    </source>
</evidence>
<comment type="caution">
    <text evidence="16">The sequence shown here is derived from an EMBL/GenBank/DDBJ whole genome shotgun (WGS) entry which is preliminary data.</text>
</comment>
<evidence type="ECO:0000256" key="2">
    <source>
        <dbReference type="ARBA" id="ARBA00004742"/>
    </source>
</evidence>
<evidence type="ECO:0000256" key="8">
    <source>
        <dbReference type="ARBA" id="ARBA00022723"/>
    </source>
</evidence>
<dbReference type="FunFam" id="3.30.1330.90:FF:000001">
    <property type="entry name" value="L-serine ammonia-lyase 1"/>
    <property type="match status" value="1"/>
</dbReference>
<keyword evidence="8 13" id="KW-0479">Metal-binding</keyword>
<dbReference type="STRING" id="33007.HMPREF3198_00535"/>
<comment type="cofactor">
    <cofactor evidence="1 13">
        <name>[4Fe-4S] cluster</name>
        <dbReference type="ChEBI" id="CHEBI:49883"/>
    </cofactor>
</comment>
<evidence type="ECO:0000256" key="3">
    <source>
        <dbReference type="ARBA" id="ARBA00008636"/>
    </source>
</evidence>
<keyword evidence="7 13" id="KW-0004">4Fe-4S</keyword>
<keyword evidence="9 13" id="KW-0408">Iron</keyword>
<dbReference type="Gene3D" id="3.30.1330.90">
    <property type="entry name" value="D-3-phosphoglycerate dehydrogenase, domain 3"/>
    <property type="match status" value="1"/>
</dbReference>
<sequence>MTVSVFDLFSIGIGPSSSHTVGPMTAAADFIDKLREDGCLQKVASIQVDLFGSLAATGLGHGTFGAVLLGLEGHRPQKIGPETVDGRLAQIANGSPLCLGGDGPKIDYGIDDLIKRPLTVLPRHANGMRFQAFDKDGNSLFDRYSYSIGGGFVVHDGEDSSALVQDAAELPYEYGSGQELAEHCKKTGKRISQIGMANESARSSEEEVRAKLLEIWSVMDECAKHSLTRTGVLPGGLKTQRRAPKWYDRLKRIDPNHDIGHWLEWVNLIALAVNEENASGGRIVTAPTNGAAGIIPAVLFYALHYTDRAKEDTKEAKESIICDFLLAAGAVGSVIKEQSSISGAEVGCQGEVGSASSMAAAGLAEVMGGTPTQVMNAGEIAMEHHLGLTCDPVGGLVQVPCIERNAIAAATAVNAARMALFDDGDSAMVSLDAVVKTMKETGADMSNKYKETALGGLAVTVVEC</sequence>
<evidence type="ECO:0000256" key="5">
    <source>
        <dbReference type="ARBA" id="ARBA00018995"/>
    </source>
</evidence>
<protein>
    <recommendedName>
        <fullName evidence="5 13">L-serine dehydratase</fullName>
        <ecNumber evidence="4 13">4.3.1.17</ecNumber>
    </recommendedName>
</protein>
<dbReference type="Proteomes" id="UP000235122">
    <property type="component" value="Unassembled WGS sequence"/>
</dbReference>
<dbReference type="EMBL" id="PKKO01000004">
    <property type="protein sequence ID" value="PKY72111.1"/>
    <property type="molecule type" value="Genomic_DNA"/>
</dbReference>
<evidence type="ECO:0000256" key="7">
    <source>
        <dbReference type="ARBA" id="ARBA00022485"/>
    </source>
</evidence>
<evidence type="ECO:0000256" key="10">
    <source>
        <dbReference type="ARBA" id="ARBA00023014"/>
    </source>
</evidence>
<evidence type="ECO:0000256" key="1">
    <source>
        <dbReference type="ARBA" id="ARBA00001966"/>
    </source>
</evidence>
<feature type="domain" description="Serine dehydratase-like alpha subunit" evidence="14">
    <location>
        <begin position="187"/>
        <end position="458"/>
    </location>
</feature>
<evidence type="ECO:0000259" key="14">
    <source>
        <dbReference type="Pfam" id="PF03313"/>
    </source>
</evidence>
<organism evidence="16 17">
    <name type="scientific">Winkia neuii</name>
    <dbReference type="NCBI Taxonomy" id="33007"/>
    <lineage>
        <taxon>Bacteria</taxon>
        <taxon>Bacillati</taxon>
        <taxon>Actinomycetota</taxon>
        <taxon>Actinomycetes</taxon>
        <taxon>Actinomycetales</taxon>
        <taxon>Actinomycetaceae</taxon>
        <taxon>Winkia</taxon>
    </lineage>
</organism>
<accession>A0A2I1ILV0</accession>
<dbReference type="GO" id="GO:0006094">
    <property type="term" value="P:gluconeogenesis"/>
    <property type="evidence" value="ECO:0007669"/>
    <property type="project" value="UniProtKB-KW"/>
</dbReference>
<dbReference type="AlphaFoldDB" id="A0A2I1ILV0"/>
<evidence type="ECO:0000256" key="4">
    <source>
        <dbReference type="ARBA" id="ARBA00012093"/>
    </source>
</evidence>
<dbReference type="Pfam" id="PF03315">
    <property type="entry name" value="SDH_beta"/>
    <property type="match status" value="1"/>
</dbReference>
<dbReference type="InterPro" id="IPR029009">
    <property type="entry name" value="ASB_dom_sf"/>
</dbReference>